<evidence type="ECO:0000313" key="1">
    <source>
        <dbReference type="EMBL" id="AGC26306.1"/>
    </source>
</evidence>
<reference evidence="1 2" key="1">
    <citation type="journal article" date="2002" name="J. Mol. Biol.">
        <title>The genome of bacteriophage phiKZ of Pseudomonas aeruginosa.</title>
        <authorList>
            <person name="Mesyanzhinov V.V."/>
            <person name="Robben J."/>
            <person name="Grymonprez B."/>
            <person name="Kostyuchenko V.A."/>
            <person name="Bourkaltseva M.V."/>
            <person name="Sykilinda N.N."/>
            <person name="Krylov V.N."/>
            <person name="Volckaert G."/>
        </authorList>
    </citation>
    <scope>NUCLEOTIDE SEQUENCE</scope>
</reference>
<sequence length="42" mass="4793">MKLSNSSEQKITGVRINMIVRRSVNPFSIRNLVYKLTIANVT</sequence>
<name>L7SYZ7_BPDPK</name>
<dbReference type="EMBL" id="AF399011">
    <property type="protein sequence ID" value="AGC26306.1"/>
    <property type="molecule type" value="Genomic_DNA"/>
</dbReference>
<dbReference type="GeneID" id="40340287"/>
<proteinExistence type="predicted"/>
<accession>L7SYZ7</accession>
<organismHost>
    <name type="scientific">Pseudomonas aeruginosa</name>
    <dbReference type="NCBI Taxonomy" id="287"/>
</organismHost>
<organism evidence="1 2">
    <name type="scientific">Pseudomonas phage phiKZ</name>
    <dbReference type="NCBI Taxonomy" id="2905945"/>
    <lineage>
        <taxon>Viruses</taxon>
        <taxon>Duplodnaviria</taxon>
        <taxon>Heunggongvirae</taxon>
        <taxon>Uroviricota</taxon>
        <taxon>Caudoviricetes</taxon>
        <taxon>Chimalliviridae</taxon>
        <taxon>Phikzvirus</taxon>
        <taxon>Phikzvirus phiKZ</taxon>
    </lineage>
</organism>
<protein>
    <submittedName>
        <fullName evidence="1">PHIKZ024.2</fullName>
    </submittedName>
</protein>
<dbReference type="Proteomes" id="UP000002098">
    <property type="component" value="Segment"/>
</dbReference>
<evidence type="ECO:0000313" key="2">
    <source>
        <dbReference type="Proteomes" id="UP000002098"/>
    </source>
</evidence>
<dbReference type="RefSeq" id="YP_009639887.1">
    <property type="nucleotide sequence ID" value="NC_004629.1"/>
</dbReference>
<dbReference type="KEGG" id="vg:40340287"/>
<keyword evidence="2" id="KW-1185">Reference proteome</keyword>